<keyword evidence="12 14" id="KW-0472">Membrane</keyword>
<organism evidence="16 17">
    <name type="scientific">Phenylobacterium glaciei</name>
    <dbReference type="NCBI Taxonomy" id="2803784"/>
    <lineage>
        <taxon>Bacteria</taxon>
        <taxon>Pseudomonadati</taxon>
        <taxon>Pseudomonadota</taxon>
        <taxon>Alphaproteobacteria</taxon>
        <taxon>Caulobacterales</taxon>
        <taxon>Caulobacteraceae</taxon>
        <taxon>Phenylobacterium</taxon>
    </lineage>
</organism>
<comment type="cofactor">
    <cofactor evidence="14 15">
        <name>heme b</name>
        <dbReference type="ChEBI" id="CHEBI:60344"/>
    </cofactor>
    <text evidence="14 15">Binds 1 heme b (iron(II)-protoporphyrin IX) group per subunit.</text>
</comment>
<comment type="caution">
    <text evidence="16">The sequence shown here is derived from an EMBL/GenBank/DDBJ whole genome shotgun (WGS) entry which is preliminary data.</text>
</comment>
<dbReference type="GO" id="GO:0005886">
    <property type="term" value="C:plasma membrane"/>
    <property type="evidence" value="ECO:0007669"/>
    <property type="project" value="UniProtKB-SubCell"/>
</dbReference>
<keyword evidence="5 14" id="KW-1003">Cell membrane</keyword>
<dbReference type="GO" id="GO:0046872">
    <property type="term" value="F:metal ion binding"/>
    <property type="evidence" value="ECO:0007669"/>
    <property type="project" value="UniProtKB-UniRule"/>
</dbReference>
<evidence type="ECO:0000256" key="9">
    <source>
        <dbReference type="ARBA" id="ARBA00022989"/>
    </source>
</evidence>
<feature type="binding site" description="axial binding residue" evidence="14">
    <location>
        <position position="29"/>
    </location>
    <ligand>
        <name>heme</name>
        <dbReference type="ChEBI" id="CHEBI:30413"/>
    </ligand>
    <ligandPart>
        <name>Fe</name>
        <dbReference type="ChEBI" id="CHEBI:18248"/>
    </ligandPart>
</feature>
<reference evidence="16" key="1">
    <citation type="submission" date="2021-04" db="EMBL/GenBank/DDBJ databases">
        <title>Draft genome assembly of strain Phenylobacterium sp. 20VBR1 using MiniION and Illumina platforms.</title>
        <authorList>
            <person name="Thomas F.A."/>
            <person name="Krishnan K.P."/>
            <person name="Sinha R.K."/>
        </authorList>
    </citation>
    <scope>NUCLEOTIDE SEQUENCE</scope>
    <source>
        <strain evidence="16">20VBR1</strain>
    </source>
</reference>
<keyword evidence="10 14" id="KW-0560">Oxidoreductase</keyword>
<feature type="transmembrane region" description="Helical" evidence="14">
    <location>
        <begin position="28"/>
        <end position="49"/>
    </location>
</feature>
<comment type="function">
    <text evidence="14 15">Catalyzes the oxidation of protoporphyrinogen IX to protoporphyrin IX.</text>
</comment>
<evidence type="ECO:0000256" key="1">
    <source>
        <dbReference type="ARBA" id="ARBA00004651"/>
    </source>
</evidence>
<evidence type="ECO:0000256" key="4">
    <source>
        <dbReference type="ARBA" id="ARBA00017504"/>
    </source>
</evidence>
<evidence type="ECO:0000256" key="6">
    <source>
        <dbReference type="ARBA" id="ARBA00022617"/>
    </source>
</evidence>
<evidence type="ECO:0000256" key="14">
    <source>
        <dbReference type="HAMAP-Rule" id="MF_02239"/>
    </source>
</evidence>
<evidence type="ECO:0000256" key="12">
    <source>
        <dbReference type="ARBA" id="ARBA00023136"/>
    </source>
</evidence>
<evidence type="ECO:0000256" key="15">
    <source>
        <dbReference type="PIRNR" id="PIRNR004638"/>
    </source>
</evidence>
<proteinExistence type="inferred from homology"/>
<evidence type="ECO:0000256" key="8">
    <source>
        <dbReference type="ARBA" id="ARBA00022723"/>
    </source>
</evidence>
<keyword evidence="17" id="KW-1185">Reference proteome</keyword>
<feature type="transmembrane region" description="Helical" evidence="14">
    <location>
        <begin position="110"/>
        <end position="129"/>
    </location>
</feature>
<evidence type="ECO:0000313" key="16">
    <source>
        <dbReference type="EMBL" id="MBR7617899.1"/>
    </source>
</evidence>
<dbReference type="PIRSF" id="PIRSF004638">
    <property type="entry name" value="UCP004638"/>
    <property type="match status" value="1"/>
</dbReference>
<gene>
    <name evidence="16" type="ORF">JKL49_00740</name>
</gene>
<evidence type="ECO:0000256" key="3">
    <source>
        <dbReference type="ARBA" id="ARBA00006501"/>
    </source>
</evidence>
<evidence type="ECO:0000256" key="13">
    <source>
        <dbReference type="ARBA" id="ARBA00048390"/>
    </source>
</evidence>
<evidence type="ECO:0000256" key="11">
    <source>
        <dbReference type="ARBA" id="ARBA00023004"/>
    </source>
</evidence>
<dbReference type="PANTHER" id="PTHR40255">
    <property type="entry name" value="UPF0093 MEMBRANE PROTEIN SLR1790"/>
    <property type="match status" value="1"/>
</dbReference>
<evidence type="ECO:0000256" key="2">
    <source>
        <dbReference type="ARBA" id="ARBA00005073"/>
    </source>
</evidence>
<keyword evidence="7 14" id="KW-0812">Transmembrane</keyword>
<accession>A0A941HTT4</accession>
<dbReference type="Pfam" id="PF03653">
    <property type="entry name" value="UPF0093"/>
    <property type="match status" value="1"/>
</dbReference>
<comment type="similarity">
    <text evidence="3 14 15">Belongs to the HemJ family.</text>
</comment>
<comment type="catalytic activity">
    <reaction evidence="13 14 15">
        <text>protoporphyrinogen IX + 3 A = protoporphyrin IX + 3 AH2</text>
        <dbReference type="Rhea" id="RHEA:62000"/>
        <dbReference type="ChEBI" id="CHEBI:13193"/>
        <dbReference type="ChEBI" id="CHEBI:17499"/>
        <dbReference type="ChEBI" id="CHEBI:57306"/>
        <dbReference type="ChEBI" id="CHEBI:57307"/>
    </reaction>
</comment>
<dbReference type="AlphaFoldDB" id="A0A941HTT4"/>
<dbReference type="InterPro" id="IPR005265">
    <property type="entry name" value="HemJ-like"/>
</dbReference>
<evidence type="ECO:0000313" key="17">
    <source>
        <dbReference type="Proteomes" id="UP000622580"/>
    </source>
</evidence>
<dbReference type="Proteomes" id="UP000622580">
    <property type="component" value="Unassembled WGS sequence"/>
</dbReference>
<sequence>MALPGPLWQVRPVCKGNLIVDYNLLRGLHIISVIAWMAGIMYLPRLFAYHAEALPGGEMDKTFQTMELKLYRIIMGPAMVAAWVFGLALIYVNATQIRGGWDYLQQPWMITKLAGIIFLTGWHHFLGAARKKFVAGTNTRNARFWKMTNELPFIAAVIMVLAVTTEFGS</sequence>
<keyword evidence="9 14" id="KW-1133">Transmembrane helix</keyword>
<comment type="subcellular location">
    <subcellularLocation>
        <location evidence="1 14">Cell membrane</location>
        <topology evidence="1 14">Multi-pass membrane protein</topology>
    </subcellularLocation>
</comment>
<dbReference type="EC" id="1.3.99.-" evidence="14 15"/>
<evidence type="ECO:0000256" key="7">
    <source>
        <dbReference type="ARBA" id="ARBA00022692"/>
    </source>
</evidence>
<keyword evidence="8 14" id="KW-0479">Metal-binding</keyword>
<name>A0A941HTT4_9CAUL</name>
<dbReference type="HAMAP" id="MF_02239">
    <property type="entry name" value="HemJ"/>
    <property type="match status" value="1"/>
</dbReference>
<feature type="transmembrane region" description="Helical" evidence="14">
    <location>
        <begin position="70"/>
        <end position="90"/>
    </location>
</feature>
<dbReference type="GO" id="GO:0006782">
    <property type="term" value="P:protoporphyrinogen IX biosynthetic process"/>
    <property type="evidence" value="ECO:0007669"/>
    <property type="project" value="UniProtKB-UniRule"/>
</dbReference>
<feature type="binding site" description="axial binding residue" evidence="14">
    <location>
        <position position="112"/>
    </location>
    <ligand>
        <name>heme</name>
        <dbReference type="ChEBI" id="CHEBI:30413"/>
    </ligand>
    <ligandPart>
        <name>Fe</name>
        <dbReference type="ChEBI" id="CHEBI:18248"/>
    </ligandPart>
</feature>
<dbReference type="EMBL" id="JAGSGD010000001">
    <property type="protein sequence ID" value="MBR7617899.1"/>
    <property type="molecule type" value="Genomic_DNA"/>
</dbReference>
<protein>
    <recommendedName>
        <fullName evidence="4 14">Protoporphyrinogen IX oxidase</fullName>
        <shortName evidence="14">PPO</shortName>
        <ecNumber evidence="14 15">1.3.99.-</ecNumber>
    </recommendedName>
</protein>
<comment type="subunit">
    <text evidence="14">Homodimer.</text>
</comment>
<feature type="transmembrane region" description="Helical" evidence="14">
    <location>
        <begin position="150"/>
        <end position="168"/>
    </location>
</feature>
<evidence type="ECO:0000256" key="10">
    <source>
        <dbReference type="ARBA" id="ARBA00023002"/>
    </source>
</evidence>
<dbReference type="PANTHER" id="PTHR40255:SF1">
    <property type="entry name" value="PROTOPORPHYRINOGEN IX OXIDASE"/>
    <property type="match status" value="1"/>
</dbReference>
<keyword evidence="11 14" id="KW-0408">Iron</keyword>
<evidence type="ECO:0000256" key="5">
    <source>
        <dbReference type="ARBA" id="ARBA00022475"/>
    </source>
</evidence>
<keyword evidence="6 14" id="KW-0349">Heme</keyword>
<dbReference type="GO" id="GO:0070818">
    <property type="term" value="F:protoporphyrinogen oxidase activity"/>
    <property type="evidence" value="ECO:0007669"/>
    <property type="project" value="UniProtKB-UniRule"/>
</dbReference>
<comment type="pathway">
    <text evidence="2 14 15">Porphyrin-containing compound metabolism; protoporphyrin-IX biosynthesis; protoporphyrin-IX from protoporphyrinogen-IX: step 1/1.</text>
</comment>